<proteinExistence type="predicted"/>
<dbReference type="Proteomes" id="UP001055439">
    <property type="component" value="Chromosome 6"/>
</dbReference>
<accession>A0A9E7KCG9</accession>
<keyword evidence="2" id="KW-1185">Reference proteome</keyword>
<protein>
    <submittedName>
        <fullName evidence="1">Uncharacterized protein</fullName>
    </submittedName>
</protein>
<dbReference type="AlphaFoldDB" id="A0A9E7KCG9"/>
<organism evidence="1 2">
    <name type="scientific">Musa troglodytarum</name>
    <name type="common">fe'i banana</name>
    <dbReference type="NCBI Taxonomy" id="320322"/>
    <lineage>
        <taxon>Eukaryota</taxon>
        <taxon>Viridiplantae</taxon>
        <taxon>Streptophyta</taxon>
        <taxon>Embryophyta</taxon>
        <taxon>Tracheophyta</taxon>
        <taxon>Spermatophyta</taxon>
        <taxon>Magnoliopsida</taxon>
        <taxon>Liliopsida</taxon>
        <taxon>Zingiberales</taxon>
        <taxon>Musaceae</taxon>
        <taxon>Musa</taxon>
    </lineage>
</organism>
<reference evidence="1" key="1">
    <citation type="submission" date="2022-05" db="EMBL/GenBank/DDBJ databases">
        <title>The Musa troglodytarum L. genome provides insights into the mechanism of non-climacteric behaviour and enrichment of carotenoids.</title>
        <authorList>
            <person name="Wang J."/>
        </authorList>
    </citation>
    <scope>NUCLEOTIDE SEQUENCE</scope>
    <source>
        <tissue evidence="1">Leaf</tissue>
    </source>
</reference>
<gene>
    <name evidence="1" type="ORF">MUK42_32988</name>
</gene>
<name>A0A9E7KCG9_9LILI</name>
<sequence length="96" mass="10497">MPEDGDALGPPSLWTSDGTLITVGDGQPLSWTFGLMAYDKSYLIKAQTYLREKTDTTCLWEPAIKAKNNDLTDEPTAELSSDFPATKLMISNSCCC</sequence>
<evidence type="ECO:0000313" key="2">
    <source>
        <dbReference type="Proteomes" id="UP001055439"/>
    </source>
</evidence>
<dbReference type="EMBL" id="CP097508">
    <property type="protein sequence ID" value="URE12004.1"/>
    <property type="molecule type" value="Genomic_DNA"/>
</dbReference>
<evidence type="ECO:0000313" key="1">
    <source>
        <dbReference type="EMBL" id="URE12004.1"/>
    </source>
</evidence>